<name>A0A5K3G006_MESCO</name>
<evidence type="ECO:0000313" key="2">
    <source>
        <dbReference type="WBParaSite" id="MCU_013597-RA"/>
    </source>
</evidence>
<feature type="signal peptide" evidence="1">
    <location>
        <begin position="1"/>
        <end position="18"/>
    </location>
</feature>
<protein>
    <submittedName>
        <fullName evidence="2">Secreted protein</fullName>
    </submittedName>
</protein>
<proteinExistence type="predicted"/>
<dbReference type="AlphaFoldDB" id="A0A5K3G006"/>
<keyword evidence="1" id="KW-0732">Signal</keyword>
<sequence length="222" mass="25409">MQMFVWQILVLLSAVTRGMIIGPRHHYGPVDANNTVSVVMATELFIDLPNRIIVHSLRPLTKITVNMTAFQLASNDIGLTTFNNLEATAITDSAHGQRMHIYELDYSVPIEMKPGSSCTLHITYFYCHSGECQGEADEKQVSIEKYVQFVKHFIIIMGETDKPMYRPGDQIRFRFVALSSRQIVPYSGPLTWPKYRAVGSSWNDKYLEEIGEHERDRRMKPP</sequence>
<dbReference type="WBParaSite" id="MCU_013597-RA">
    <property type="protein sequence ID" value="MCU_013597-RA"/>
    <property type="gene ID" value="MCU_013597"/>
</dbReference>
<feature type="chain" id="PRO_5024423565" evidence="1">
    <location>
        <begin position="19"/>
        <end position="222"/>
    </location>
</feature>
<reference evidence="2" key="1">
    <citation type="submission" date="2019-11" db="UniProtKB">
        <authorList>
            <consortium name="WormBaseParasite"/>
        </authorList>
    </citation>
    <scope>IDENTIFICATION</scope>
</reference>
<organism evidence="2">
    <name type="scientific">Mesocestoides corti</name>
    <name type="common">Flatworm</name>
    <dbReference type="NCBI Taxonomy" id="53468"/>
    <lineage>
        <taxon>Eukaryota</taxon>
        <taxon>Metazoa</taxon>
        <taxon>Spiralia</taxon>
        <taxon>Lophotrochozoa</taxon>
        <taxon>Platyhelminthes</taxon>
        <taxon>Cestoda</taxon>
        <taxon>Eucestoda</taxon>
        <taxon>Cyclophyllidea</taxon>
        <taxon>Mesocestoididae</taxon>
        <taxon>Mesocestoides</taxon>
    </lineage>
</organism>
<accession>A0A5K3G006</accession>
<evidence type="ECO:0000256" key="1">
    <source>
        <dbReference type="SAM" id="SignalP"/>
    </source>
</evidence>